<reference evidence="2 3" key="1">
    <citation type="submission" date="2018-03" db="EMBL/GenBank/DDBJ databases">
        <authorList>
            <person name="Guldener U."/>
        </authorList>
    </citation>
    <scope>NUCLEOTIDE SEQUENCE [LARGE SCALE GENOMIC DNA]</scope>
    <source>
        <strain evidence="2 3">NBRC100155</strain>
    </source>
</reference>
<keyword evidence="1" id="KW-0732">Signal</keyword>
<keyword evidence="3" id="KW-1185">Reference proteome</keyword>
<feature type="chain" id="PRO_5022937741" description="Mig1 protein" evidence="1">
    <location>
        <begin position="21"/>
        <end position="153"/>
    </location>
</feature>
<evidence type="ECO:0000313" key="2">
    <source>
        <dbReference type="EMBL" id="SPO28967.1"/>
    </source>
</evidence>
<dbReference type="AlphaFoldDB" id="A0A5C3EGV6"/>
<dbReference type="Proteomes" id="UP000324022">
    <property type="component" value="Unassembled WGS sequence"/>
</dbReference>
<sequence>MKHLVFILSTAALFAAFGYAASEHDKQSYEYYCNTDDKSDIISDLKYACFDSEDGPIQRVVPFKHHTLPHVYTSSSDASKFAIVFREEDWPYNFWTPHHMVKVANVPDDYVTGQRGRKSQGCLLYIITPPEGGMKPVAFHCQNEGVIKIHKGT</sequence>
<dbReference type="EMBL" id="OOIN01000025">
    <property type="protein sequence ID" value="SPO28967.1"/>
    <property type="molecule type" value="Genomic_DNA"/>
</dbReference>
<name>A0A5C3EGV6_9BASI</name>
<proteinExistence type="predicted"/>
<protein>
    <recommendedName>
        <fullName evidence="4">Mig1 protein</fullName>
    </recommendedName>
</protein>
<accession>A0A5C3EGV6</accession>
<organism evidence="2 3">
    <name type="scientific">Ustilago trichophora</name>
    <dbReference type="NCBI Taxonomy" id="86804"/>
    <lineage>
        <taxon>Eukaryota</taxon>
        <taxon>Fungi</taxon>
        <taxon>Dikarya</taxon>
        <taxon>Basidiomycota</taxon>
        <taxon>Ustilaginomycotina</taxon>
        <taxon>Ustilaginomycetes</taxon>
        <taxon>Ustilaginales</taxon>
        <taxon>Ustilaginaceae</taxon>
        <taxon>Ustilago</taxon>
    </lineage>
</organism>
<evidence type="ECO:0000256" key="1">
    <source>
        <dbReference type="SAM" id="SignalP"/>
    </source>
</evidence>
<gene>
    <name evidence="2" type="ORF">UTRI_10235</name>
</gene>
<evidence type="ECO:0008006" key="4">
    <source>
        <dbReference type="Google" id="ProtNLM"/>
    </source>
</evidence>
<feature type="signal peptide" evidence="1">
    <location>
        <begin position="1"/>
        <end position="20"/>
    </location>
</feature>
<evidence type="ECO:0000313" key="3">
    <source>
        <dbReference type="Proteomes" id="UP000324022"/>
    </source>
</evidence>